<accession>A0A087VT25</accession>
<reference evidence="7 8" key="1">
    <citation type="journal article" date="2014" name="Appl. Environ. Microbiol.">
        <title>Genomic encyclopedia of type strains of the genus Bifidobacterium.</title>
        <authorList>
            <person name="Milani C."/>
            <person name="Lugli G.A."/>
            <person name="Duranti S."/>
            <person name="Turroni F."/>
            <person name="Bottacini F."/>
            <person name="Mangifesta M."/>
            <person name="Sanchez B."/>
            <person name="Viappiani A."/>
            <person name="Mancabelli L."/>
            <person name="Taminiau B."/>
            <person name="Delcenserie V."/>
            <person name="Barrangou R."/>
            <person name="Margolles A."/>
            <person name="van Sinderen D."/>
            <person name="Ventura M."/>
        </authorList>
    </citation>
    <scope>NUCLEOTIDE SEQUENCE [LARGE SCALE GENOMIC DNA]</scope>
    <source>
        <strain evidence="7 8">LMG 11587</strain>
    </source>
</reference>
<feature type="compositionally biased region" description="Polar residues" evidence="4">
    <location>
        <begin position="36"/>
        <end position="73"/>
    </location>
</feature>
<gene>
    <name evidence="7" type="ORF">BINDI_0206</name>
</gene>
<feature type="region of interest" description="Disordered" evidence="4">
    <location>
        <begin position="1264"/>
        <end position="1286"/>
    </location>
</feature>
<dbReference type="InterPro" id="IPR013378">
    <property type="entry name" value="InlB-like_B-rpt"/>
</dbReference>
<dbReference type="NCBIfam" id="TIGR02543">
    <property type="entry name" value="List_Bact_rpt"/>
    <property type="match status" value="1"/>
</dbReference>
<keyword evidence="3" id="KW-0677">Repeat</keyword>
<dbReference type="Pfam" id="PF09479">
    <property type="entry name" value="Flg_new"/>
    <property type="match status" value="3"/>
</dbReference>
<organism evidence="7 8">
    <name type="scientific">Bifidobacterium [indicum] DSM 20214 = LMG 11587</name>
    <dbReference type="NCBI Taxonomy" id="1341694"/>
    <lineage>
        <taxon>Bacteria</taxon>
        <taxon>Bacillati</taxon>
        <taxon>Actinomycetota</taxon>
        <taxon>Actinomycetes</taxon>
        <taxon>Bifidobacteriales</taxon>
        <taxon>Bifidobacteriaceae</taxon>
        <taxon>Bifidobacterium</taxon>
    </lineage>
</organism>
<feature type="compositionally biased region" description="Polar residues" evidence="4">
    <location>
        <begin position="1566"/>
        <end position="1582"/>
    </location>
</feature>
<feature type="domain" description="RCC1-like" evidence="6">
    <location>
        <begin position="177"/>
        <end position="506"/>
    </location>
</feature>
<dbReference type="GO" id="GO:0005085">
    <property type="term" value="F:guanyl-nucleotide exchange factor activity"/>
    <property type="evidence" value="ECO:0007669"/>
    <property type="project" value="TreeGrafter"/>
</dbReference>
<dbReference type="KEGG" id="bii:BINDI_0206"/>
<dbReference type="GO" id="GO:0030313">
    <property type="term" value="C:cell envelope"/>
    <property type="evidence" value="ECO:0007669"/>
    <property type="project" value="UniProtKB-SubCell"/>
</dbReference>
<name>A0A087VT25_9BIFI</name>
<dbReference type="Pfam" id="PF13540">
    <property type="entry name" value="RCC1_2"/>
    <property type="match status" value="3"/>
</dbReference>
<feature type="region of interest" description="Disordered" evidence="4">
    <location>
        <begin position="1510"/>
        <end position="1545"/>
    </location>
</feature>
<feature type="compositionally biased region" description="Low complexity" evidence="4">
    <location>
        <begin position="1588"/>
        <end position="1599"/>
    </location>
</feature>
<dbReference type="PROSITE" id="PS00626">
    <property type="entry name" value="RCC1_2"/>
    <property type="match status" value="6"/>
</dbReference>
<dbReference type="OrthoDB" id="9796385at2"/>
<dbReference type="Proteomes" id="UP000028569">
    <property type="component" value="Chromosome"/>
</dbReference>
<dbReference type="InterPro" id="IPR058923">
    <property type="entry name" value="RCC1-like_dom"/>
</dbReference>
<keyword evidence="5" id="KW-1133">Transmembrane helix</keyword>
<protein>
    <submittedName>
        <fullName evidence="7">RCC1 repeat-containing protein</fullName>
        <ecNumber evidence="7">2.7.11.1</ecNumber>
    </submittedName>
</protein>
<dbReference type="GO" id="GO:0004674">
    <property type="term" value="F:protein serine/threonine kinase activity"/>
    <property type="evidence" value="ECO:0007669"/>
    <property type="project" value="UniProtKB-EC"/>
</dbReference>
<dbReference type="SUPFAM" id="SSF50985">
    <property type="entry name" value="RCC1/BLIP-II"/>
    <property type="match status" value="5"/>
</dbReference>
<proteinExistence type="predicted"/>
<feature type="transmembrane region" description="Helical" evidence="5">
    <location>
        <begin position="1669"/>
        <end position="1688"/>
    </location>
</feature>
<dbReference type="PRINTS" id="PR00633">
    <property type="entry name" value="RCCNDNSATION"/>
</dbReference>
<feature type="region of interest" description="Disordered" evidence="4">
    <location>
        <begin position="1150"/>
        <end position="1173"/>
    </location>
</feature>
<evidence type="ECO:0000313" key="7">
    <source>
        <dbReference type="EMBL" id="AIC91491.1"/>
    </source>
</evidence>
<evidence type="ECO:0000313" key="8">
    <source>
        <dbReference type="Proteomes" id="UP000028569"/>
    </source>
</evidence>
<dbReference type="InterPro" id="IPR042229">
    <property type="entry name" value="Listeria/Bacterioides_rpt_sf"/>
</dbReference>
<dbReference type="InterPro" id="IPR051553">
    <property type="entry name" value="Ran_GTPase-activating"/>
</dbReference>
<feature type="region of interest" description="Disordered" evidence="4">
    <location>
        <begin position="756"/>
        <end position="782"/>
    </location>
</feature>
<evidence type="ECO:0000256" key="3">
    <source>
        <dbReference type="ARBA" id="ARBA00022737"/>
    </source>
</evidence>
<dbReference type="Pfam" id="PF25390">
    <property type="entry name" value="WD40_RLD"/>
    <property type="match status" value="2"/>
</dbReference>
<feature type="region of interest" description="Disordered" evidence="4">
    <location>
        <begin position="1560"/>
        <end position="1604"/>
    </location>
</feature>
<dbReference type="GO" id="GO:0005737">
    <property type="term" value="C:cytoplasm"/>
    <property type="evidence" value="ECO:0007669"/>
    <property type="project" value="TreeGrafter"/>
</dbReference>
<evidence type="ECO:0000256" key="4">
    <source>
        <dbReference type="SAM" id="MobiDB-lite"/>
    </source>
</evidence>
<dbReference type="EMBL" id="CP006018">
    <property type="protein sequence ID" value="AIC91491.1"/>
    <property type="molecule type" value="Genomic_DNA"/>
</dbReference>
<dbReference type="InterPro" id="IPR009091">
    <property type="entry name" value="RCC1/BLIP-II"/>
</dbReference>
<evidence type="ECO:0000256" key="2">
    <source>
        <dbReference type="ARBA" id="ARBA00022658"/>
    </source>
</evidence>
<keyword evidence="8" id="KW-1185">Reference proteome</keyword>
<feature type="domain" description="RCC1-like" evidence="6">
    <location>
        <begin position="680"/>
        <end position="868"/>
    </location>
</feature>
<feature type="compositionally biased region" description="Polar residues" evidence="4">
    <location>
        <begin position="1264"/>
        <end position="1277"/>
    </location>
</feature>
<dbReference type="PANTHER" id="PTHR45982">
    <property type="entry name" value="REGULATOR OF CHROMOSOME CONDENSATION"/>
    <property type="match status" value="1"/>
</dbReference>
<evidence type="ECO:0000256" key="5">
    <source>
        <dbReference type="SAM" id="Phobius"/>
    </source>
</evidence>
<evidence type="ECO:0000259" key="6">
    <source>
        <dbReference type="Pfam" id="PF25390"/>
    </source>
</evidence>
<comment type="subcellular location">
    <subcellularLocation>
        <location evidence="1">Cell envelope</location>
    </subcellularLocation>
</comment>
<keyword evidence="5" id="KW-0812">Transmembrane</keyword>
<dbReference type="PANTHER" id="PTHR45982:SF1">
    <property type="entry name" value="REGULATOR OF CHROMOSOME CONDENSATION"/>
    <property type="match status" value="1"/>
</dbReference>
<keyword evidence="7" id="KW-0808">Transferase</keyword>
<keyword evidence="5" id="KW-0472">Membrane</keyword>
<feature type="compositionally biased region" description="Low complexity" evidence="4">
    <location>
        <begin position="1"/>
        <end position="35"/>
    </location>
</feature>
<dbReference type="EC" id="2.7.11.1" evidence="7"/>
<dbReference type="InterPro" id="IPR000408">
    <property type="entry name" value="Reg_chr_condens"/>
</dbReference>
<dbReference type="RefSeq" id="WP_041031332.1">
    <property type="nucleotide sequence ID" value="NZ_CP006018.1"/>
</dbReference>
<dbReference type="HOGENOM" id="CLU_001113_0_0_11"/>
<dbReference type="Pfam" id="PF00415">
    <property type="entry name" value="RCC1"/>
    <property type="match status" value="3"/>
</dbReference>
<feature type="region of interest" description="Disordered" evidence="4">
    <location>
        <begin position="1"/>
        <end position="96"/>
    </location>
</feature>
<dbReference type="Gene3D" id="2.60.40.4270">
    <property type="entry name" value="Listeria-Bacteroides repeat domain"/>
    <property type="match status" value="3"/>
</dbReference>
<dbReference type="Gene3D" id="2.130.10.30">
    <property type="entry name" value="Regulator of chromosome condensation 1/beta-lactamase-inhibitor protein II"/>
    <property type="match status" value="6"/>
</dbReference>
<keyword evidence="2" id="KW-0344">Guanine-nucleotide releasing factor</keyword>
<dbReference type="PROSITE" id="PS50012">
    <property type="entry name" value="RCC1_3"/>
    <property type="match status" value="13"/>
</dbReference>
<sequence>MPSPTATPQSPAAATQATTATASPTPLSTPNPLTTRQSTAPVPAGTQTTGAKENPAQARTGSHTVTFTSQPDTQGMPAGQTIPDGKTATWPHDDPTRPGWTFNGWFIGDLAYDFTKPVTQDLTLTAKWGKWNTSPDNGPWHGGTNVKLDTPGSQVRLVQVVLGSRSCLGLGSDGNAYAWGEDEEGHLGMGSDQSRDLAAARMIAMPEGVKFTQVASGSYVHSMAIDRDGRVWTWGSNIGGVLGRPTSGSSANDPNPGLISVPEGVKFTQVAAGGSHSMALDQDGRVWTWGRDSLFGDKPGTLDLPTATAISASATYSMVLAADGTVWIWGEPTSRTTYNLNPRLVDTNTRFTAISVGWSIFMAIARDGTVWTWMDAYLHDFTDADDRRISMIHLGRNIDDKNSAIKPGQVPGLTGAFQLGISTQNAVITNTGVWGWGFNREGQLGNGTTNRDPTESVITRFANPDGAPAGFHYISVAADHEHTALIGSDGEVYTCGSNDHGQLGNGAIPPYGIRTTLPIRAWRPVDRDLTKVLFGETRNIGGPYRSVDGWHATSPRHGLGTVTLTIQSTVTKGTPQPDQTSQRFTYTGDTATVTFKTEHGSPIPSQQVIVGDTARRPDNPATDDGWTFNGWFQNDKPYDFTKPINGDTVLTARWGRWKADPAQGPWRGGTDIRIDTPTAPVRFAQVSAGQSHSLAVGSDGNLYAWGNNTSGQLGDDTTTNQTTATKATTPAGTGFIQAAAGGSHSMALDRDGRVWTWGSNEKGQLGRNPDSGNPSNKPGQIASPAGVTFIAISAGADHSMAIDREGNTWTWGDNQYQQLGYDTGFGKPTATPKSVDVPEATFASVSAGTKHSIGLDINGTAWTWGGSNTRGTTSDNDLLGHDNPWNKPWNNSWLVYVNYAPTAITEERFIAVSAGNDHSAGVTRDGTVHTWGHNDSGQLGRTPTDAEPAWMAGAVPGVTGATGVSAGRTHSAALTDSGIWTWGGNRYGQLGTTTGNGTNDGVAPARMPNPKGAPTGFAYRSLSTSPVGSHTLAVGSDWDVYASGANDSGQLGDGTSDGNTSTAAHPGPAMMWRPVGAAVTGVLFGAKPSASQVRRRADGWHAASPRHRPEAVALTIQSTNTGQAQPEDTSLQFMYTGDMATLTFTTQHGNAPNVQQVPAGEPTRRPEDPSESGWTFDGWFDGDTAYDFTQPLEHDTTLTARWHRTGRWVLSPDHGSEYGGDTLTLTAPAAPDIRLASIDTGGTTSLGIGSDGQLYAWGDNTNGQLGDGTTSEHTTPTRVAKPDGSGDGFTWTQAAAGRTHSAAVGSDGNLYAWGDNTQGQLGDGTTIRRTRPVRASRPAGTDSTFTWTRAAAGDGYTMALGSDDNLYAWGTLAGGLGDEARTASSARPVRVALPQDAPPAFRYEQIAAGDTHAAAIGSDGQLYTWGANTHGQLGHDDTGTPAAAAAVASDPRQPAGYIQASAGGSTTLAIDQQGRLWAWGRHADGTDTTTPARIQPAGTADTYRFTHTSTGRNHSAATGQDHRTWAWGDNTSGQLGHTTGTPGTPTVIAGLNTTLTASGGDTTTAIDTNGNTQAWGNNTNGQAGHGDTNPTPTPHAATIPPQPTPVSLAIDNDTLPLRQTGPNTWQATTTAHDPGPVPAQVRWTLAGQPQPDDTSNTYTYRHTGSLPNAGGAGIILLVIAGSFALATAKANRHRHNLPTTTNTSPE</sequence>
<evidence type="ECO:0000256" key="1">
    <source>
        <dbReference type="ARBA" id="ARBA00004196"/>
    </source>
</evidence>